<comment type="caution">
    <text evidence="2">The sequence shown here is derived from an EMBL/GenBank/DDBJ whole genome shotgun (WGS) entry which is preliminary data.</text>
</comment>
<feature type="compositionally biased region" description="Basic and acidic residues" evidence="1">
    <location>
        <begin position="57"/>
        <end position="74"/>
    </location>
</feature>
<protein>
    <recommendedName>
        <fullName evidence="3">Phage portal protein</fullName>
    </recommendedName>
</protein>
<dbReference type="AlphaFoldDB" id="A0A645F8G5"/>
<accession>A0A645F8G5</accession>
<name>A0A645F8G5_9ZZZZ</name>
<gene>
    <name evidence="2" type="ORF">SDC9_157960</name>
</gene>
<sequence>MEKMLALGITTLSDICGEQGKDYYEVMKQRKKEIDEARELGIELPWFSGKESTSAEEYNKLMNEEDNPPSKKEGENEEETS</sequence>
<proteinExistence type="predicted"/>
<feature type="region of interest" description="Disordered" evidence="1">
    <location>
        <begin position="51"/>
        <end position="81"/>
    </location>
</feature>
<organism evidence="2">
    <name type="scientific">bioreactor metagenome</name>
    <dbReference type="NCBI Taxonomy" id="1076179"/>
    <lineage>
        <taxon>unclassified sequences</taxon>
        <taxon>metagenomes</taxon>
        <taxon>ecological metagenomes</taxon>
    </lineage>
</organism>
<reference evidence="2" key="1">
    <citation type="submission" date="2019-08" db="EMBL/GenBank/DDBJ databases">
        <authorList>
            <person name="Kucharzyk K."/>
            <person name="Murdoch R.W."/>
            <person name="Higgins S."/>
            <person name="Loffler F."/>
        </authorList>
    </citation>
    <scope>NUCLEOTIDE SEQUENCE</scope>
</reference>
<evidence type="ECO:0000313" key="2">
    <source>
        <dbReference type="EMBL" id="MPN10665.1"/>
    </source>
</evidence>
<evidence type="ECO:0008006" key="3">
    <source>
        <dbReference type="Google" id="ProtNLM"/>
    </source>
</evidence>
<dbReference type="EMBL" id="VSSQ01056828">
    <property type="protein sequence ID" value="MPN10665.1"/>
    <property type="molecule type" value="Genomic_DNA"/>
</dbReference>
<evidence type="ECO:0000256" key="1">
    <source>
        <dbReference type="SAM" id="MobiDB-lite"/>
    </source>
</evidence>